<organism evidence="1 2">
    <name type="scientific">Tistlia consotensis USBA 355</name>
    <dbReference type="NCBI Taxonomy" id="560819"/>
    <lineage>
        <taxon>Bacteria</taxon>
        <taxon>Pseudomonadati</taxon>
        <taxon>Pseudomonadota</taxon>
        <taxon>Alphaproteobacteria</taxon>
        <taxon>Rhodospirillales</taxon>
        <taxon>Rhodovibrionaceae</taxon>
        <taxon>Tistlia</taxon>
    </lineage>
</organism>
<accession>A0A1Y6CLM9</accession>
<proteinExistence type="predicted"/>
<dbReference type="AlphaFoldDB" id="A0A1Y6CLM9"/>
<dbReference type="RefSeq" id="WP_085125033.1">
    <property type="nucleotide sequence ID" value="NZ_FWZX01000023.1"/>
</dbReference>
<name>A0A1Y6CLM9_9PROT</name>
<dbReference type="EMBL" id="FWZX01000023">
    <property type="protein sequence ID" value="SMF60850.1"/>
    <property type="molecule type" value="Genomic_DNA"/>
</dbReference>
<dbReference type="STRING" id="560819.SAMN05428998_123100"/>
<sequence>MSLKNIRLELARDPEHPSGSDRHGYEFIAPLDDEGHIDVEEYRNRREECRVWRFWNGEDDEFGRLVHTRGGSWAFHYDVEGVQDVDESGFRFGEHSFVVGEYVSIREPDGDLITFQVRAVRSAQLHPLPR</sequence>
<evidence type="ECO:0000313" key="2">
    <source>
        <dbReference type="Proteomes" id="UP000192917"/>
    </source>
</evidence>
<reference evidence="1 2" key="1">
    <citation type="submission" date="2017-04" db="EMBL/GenBank/DDBJ databases">
        <authorList>
            <person name="Afonso C.L."/>
            <person name="Miller P.J."/>
            <person name="Scott M.A."/>
            <person name="Spackman E."/>
            <person name="Goraichik I."/>
            <person name="Dimitrov K.M."/>
            <person name="Suarez D.L."/>
            <person name="Swayne D.E."/>
        </authorList>
    </citation>
    <scope>NUCLEOTIDE SEQUENCE [LARGE SCALE GENOMIC DNA]</scope>
    <source>
        <strain evidence="1 2">USBA 355</strain>
    </source>
</reference>
<dbReference type="Proteomes" id="UP000192917">
    <property type="component" value="Unassembled WGS sequence"/>
</dbReference>
<evidence type="ECO:0000313" key="1">
    <source>
        <dbReference type="EMBL" id="SMF60850.1"/>
    </source>
</evidence>
<gene>
    <name evidence="1" type="ORF">SAMN05428998_123100</name>
</gene>
<protein>
    <submittedName>
        <fullName evidence="1">Uncharacterized protein</fullName>
    </submittedName>
</protein>
<keyword evidence="2" id="KW-1185">Reference proteome</keyword>